<reference evidence="4" key="1">
    <citation type="submission" date="2018-08" db="EMBL/GenBank/DDBJ databases">
        <title>A genome reference for cultivated species of the human gut microbiota.</title>
        <authorList>
            <person name="Zou Y."/>
            <person name="Xue W."/>
            <person name="Luo G."/>
        </authorList>
    </citation>
    <scope>NUCLEOTIDE SEQUENCE [LARGE SCALE GENOMIC DNA]</scope>
    <source>
        <strain evidence="4">TF05-5AC</strain>
    </source>
</reference>
<proteinExistence type="predicted"/>
<gene>
    <name evidence="4" type="ORF">DXC51_19685</name>
</gene>
<sequence>MRNEDPLITVIIPIYNIMDCLERCVSSVCAQTYRNLEILLVDDGSTDGTGALCDRLAERDGRIRVFHKENGGSSSARNLGLQKARGEYLGFVDSDDFIDPDMYERLMEQVKAGGYRIVQASRDEIDENGQKRADVCTPPEKVTFLSGEAFLRELLLHRGDCSFCTKLTARSLFGEKRFPEGELNEDFYLLVELLQETEGVCILPQQLYHVYYRMGSNTRRKERNDFSRVFVDIVKNADYVQGIVEEKYPALQKEAVRFGLYQRLDYLLHIPVGLMVREDSFYTAVKRYCRRHVADTVVSPYLTAKQKVYLLLLSAAPKTVRRLHGLTMRARGV</sequence>
<evidence type="ECO:0000259" key="3">
    <source>
        <dbReference type="Pfam" id="PF00535"/>
    </source>
</evidence>
<evidence type="ECO:0000256" key="2">
    <source>
        <dbReference type="ARBA" id="ARBA00022679"/>
    </source>
</evidence>
<dbReference type="PANTHER" id="PTHR22916">
    <property type="entry name" value="GLYCOSYLTRANSFERASE"/>
    <property type="match status" value="1"/>
</dbReference>
<keyword evidence="2 4" id="KW-0808">Transferase</keyword>
<dbReference type="EMBL" id="QVLV01000016">
    <property type="protein sequence ID" value="RGE57282.1"/>
    <property type="molecule type" value="Genomic_DNA"/>
</dbReference>
<dbReference type="Gene3D" id="3.90.550.10">
    <property type="entry name" value="Spore Coat Polysaccharide Biosynthesis Protein SpsA, Chain A"/>
    <property type="match status" value="1"/>
</dbReference>
<dbReference type="SUPFAM" id="SSF53448">
    <property type="entry name" value="Nucleotide-diphospho-sugar transferases"/>
    <property type="match status" value="1"/>
</dbReference>
<dbReference type="InterPro" id="IPR001173">
    <property type="entry name" value="Glyco_trans_2-like"/>
</dbReference>
<feature type="domain" description="Glycosyltransferase 2-like" evidence="3">
    <location>
        <begin position="9"/>
        <end position="172"/>
    </location>
</feature>
<comment type="caution">
    <text evidence="4">The sequence shown here is derived from an EMBL/GenBank/DDBJ whole genome shotgun (WGS) entry which is preliminary data.</text>
</comment>
<dbReference type="Proteomes" id="UP000260812">
    <property type="component" value="Unassembled WGS sequence"/>
</dbReference>
<dbReference type="Pfam" id="PF00535">
    <property type="entry name" value="Glycos_transf_2"/>
    <property type="match status" value="1"/>
</dbReference>
<name>A0A3E3HZL4_9FIRM</name>
<organism evidence="4 5">
    <name type="scientific">Eisenbergiella massiliensis</name>
    <dbReference type="NCBI Taxonomy" id="1720294"/>
    <lineage>
        <taxon>Bacteria</taxon>
        <taxon>Bacillati</taxon>
        <taxon>Bacillota</taxon>
        <taxon>Clostridia</taxon>
        <taxon>Lachnospirales</taxon>
        <taxon>Lachnospiraceae</taxon>
        <taxon>Eisenbergiella</taxon>
    </lineage>
</organism>
<keyword evidence="1" id="KW-0328">Glycosyltransferase</keyword>
<dbReference type="AlphaFoldDB" id="A0A3E3HZL4"/>
<protein>
    <submittedName>
        <fullName evidence="4">Glycosyltransferase</fullName>
    </submittedName>
</protein>
<accession>A0A3E3HZL4</accession>
<dbReference type="GeneID" id="97989031"/>
<evidence type="ECO:0000313" key="5">
    <source>
        <dbReference type="Proteomes" id="UP000260812"/>
    </source>
</evidence>
<keyword evidence="5" id="KW-1185">Reference proteome</keyword>
<evidence type="ECO:0000313" key="4">
    <source>
        <dbReference type="EMBL" id="RGE57282.1"/>
    </source>
</evidence>
<dbReference type="RefSeq" id="WP_117545221.1">
    <property type="nucleotide sequence ID" value="NZ_JBKUNB010000019.1"/>
</dbReference>
<dbReference type="PANTHER" id="PTHR22916:SF51">
    <property type="entry name" value="GLYCOSYLTRANSFERASE EPSH-RELATED"/>
    <property type="match status" value="1"/>
</dbReference>
<dbReference type="InterPro" id="IPR029044">
    <property type="entry name" value="Nucleotide-diphossugar_trans"/>
</dbReference>
<dbReference type="GO" id="GO:0016757">
    <property type="term" value="F:glycosyltransferase activity"/>
    <property type="evidence" value="ECO:0007669"/>
    <property type="project" value="UniProtKB-KW"/>
</dbReference>
<evidence type="ECO:0000256" key="1">
    <source>
        <dbReference type="ARBA" id="ARBA00022676"/>
    </source>
</evidence>
<dbReference type="CDD" id="cd00761">
    <property type="entry name" value="Glyco_tranf_GTA_type"/>
    <property type="match status" value="1"/>
</dbReference>